<comment type="caution">
    <text evidence="1">The sequence shown here is derived from an EMBL/GenBank/DDBJ whole genome shotgun (WGS) entry which is preliminary data.</text>
</comment>
<evidence type="ECO:0000313" key="2">
    <source>
        <dbReference type="Proteomes" id="UP001165292"/>
    </source>
</evidence>
<name>A0AA41WMW0_9GAMM</name>
<dbReference type="AlphaFoldDB" id="A0AA41WMW0"/>
<gene>
    <name evidence="1" type="ORF">NJF43_11315</name>
</gene>
<evidence type="ECO:0000313" key="1">
    <source>
        <dbReference type="EMBL" id="MCO7545340.1"/>
    </source>
</evidence>
<accession>A0AA41WMW0</accession>
<sequence length="192" mass="21738">MSDRQYIIVPQVSSYPGSQARARKILRWLTGLGIVEPQLSACGMRPGALGHAMASGAERVLDLPAGVSLPLDQPRTGLEIVTERCIFTPERDFEKQAGCPQCRREIGEALFEHLEAWMPGETDNFECPECGFEDDINGFIFPQPCAFSDLGFIFNNWPGEYFLRAFLDEFRERLGFPIRVVRVRLQEDPARR</sequence>
<organism evidence="1 2">
    <name type="scientific">Stutzerimonas nitrititolerans</name>
    <dbReference type="NCBI Taxonomy" id="2482751"/>
    <lineage>
        <taxon>Bacteria</taxon>
        <taxon>Pseudomonadati</taxon>
        <taxon>Pseudomonadota</taxon>
        <taxon>Gammaproteobacteria</taxon>
        <taxon>Pseudomonadales</taxon>
        <taxon>Pseudomonadaceae</taxon>
        <taxon>Stutzerimonas</taxon>
    </lineage>
</organism>
<dbReference type="EMBL" id="JAMYBS010000011">
    <property type="protein sequence ID" value="MCO7545340.1"/>
    <property type="molecule type" value="Genomic_DNA"/>
</dbReference>
<reference evidence="1" key="1">
    <citation type="submission" date="2022-06" db="EMBL/GenBank/DDBJ databases">
        <title>Detection of beta-lactamases in bacteria of animal origin.</title>
        <authorList>
            <person name="Mlynarcik P."/>
            <person name="Zdarska V."/>
            <person name="Chudobova H."/>
            <person name="Prochazkova P."/>
            <person name="Hricova K."/>
            <person name="Mezerova K."/>
            <person name="Bardon J."/>
            <person name="Dolejska M."/>
            <person name="Sukkar I."/>
            <person name="Kolar M."/>
        </authorList>
    </citation>
    <scope>NUCLEOTIDE SEQUENCE</scope>
    <source>
        <strain evidence="1">S 300-3</strain>
    </source>
</reference>
<dbReference type="Proteomes" id="UP001165292">
    <property type="component" value="Unassembled WGS sequence"/>
</dbReference>
<dbReference type="RefSeq" id="WP_253163083.1">
    <property type="nucleotide sequence ID" value="NZ_JAMYBS010000011.1"/>
</dbReference>
<proteinExistence type="predicted"/>
<protein>
    <submittedName>
        <fullName evidence="1">Sugar ABC transporter ATPase</fullName>
    </submittedName>
</protein>